<evidence type="ECO:0000256" key="1">
    <source>
        <dbReference type="SAM" id="Phobius"/>
    </source>
</evidence>
<keyword evidence="1" id="KW-1133">Transmembrane helix</keyword>
<proteinExistence type="predicted"/>
<evidence type="ECO:0000313" key="2">
    <source>
        <dbReference type="EMBL" id="ATU84158.1"/>
    </source>
</evidence>
<name>A0A2D3I6Z8_9VIRU</name>
<feature type="transmembrane region" description="Helical" evidence="1">
    <location>
        <begin position="21"/>
        <end position="40"/>
    </location>
</feature>
<reference evidence="2" key="1">
    <citation type="journal article" date="2018" name="Aquaculture">
        <title>Complete genome sequence of a white spot syndrome virus associated with a disease incursion in Australia.</title>
        <authorList>
            <person name="Oakey J."/>
            <person name="Smith C.S."/>
        </authorList>
    </citation>
    <scope>NUCLEOTIDE SEQUENCE [LARGE SCALE GENOMIC DNA]</scope>
    <source>
        <strain evidence="2">WSSV-AU</strain>
    </source>
</reference>
<dbReference type="EMBL" id="MF768985">
    <property type="protein sequence ID" value="ATU84158.1"/>
    <property type="molecule type" value="Genomic_DNA"/>
</dbReference>
<organism evidence="2">
    <name type="scientific">White spot syndrome virus</name>
    <dbReference type="NCBI Taxonomy" id="342409"/>
    <lineage>
        <taxon>Viruses</taxon>
        <taxon>Viruses incertae sedis</taxon>
        <taxon>Naldaviricetes</taxon>
        <taxon>Nimaviridae</taxon>
        <taxon>Whispovirus</taxon>
    </lineage>
</organism>
<keyword evidence="1" id="KW-0472">Membrane</keyword>
<keyword evidence="1" id="KW-0812">Transmembrane</keyword>
<accession>A0A2D3I6Z8</accession>
<dbReference type="Proteomes" id="UP000267516">
    <property type="component" value="Segment"/>
</dbReference>
<sequence length="62" mass="7624">MLVRKDAIRLQLKPKSIDRRYLYGNASTFFHFLFLLYSYFHYMCLGRKIRRQGLQCKHQYCS</sequence>
<protein>
    <submittedName>
        <fullName evidence="2">ORF66</fullName>
    </submittedName>
</protein>